<reference evidence="1" key="1">
    <citation type="journal article" date="2023" name="Mol. Ecol. Resour.">
        <title>Chromosome-level genome assembly of a triploid poplar Populus alba 'Berolinensis'.</title>
        <authorList>
            <person name="Chen S."/>
            <person name="Yu Y."/>
            <person name="Wang X."/>
            <person name="Wang S."/>
            <person name="Zhang T."/>
            <person name="Zhou Y."/>
            <person name="He R."/>
            <person name="Meng N."/>
            <person name="Wang Y."/>
            <person name="Liu W."/>
            <person name="Liu Z."/>
            <person name="Liu J."/>
            <person name="Guo Q."/>
            <person name="Huang H."/>
            <person name="Sederoff R.R."/>
            <person name="Wang G."/>
            <person name="Qu G."/>
            <person name="Chen S."/>
        </authorList>
    </citation>
    <scope>NUCLEOTIDE SEQUENCE</scope>
    <source>
        <strain evidence="1">SC-2020</strain>
    </source>
</reference>
<proteinExistence type="predicted"/>
<accession>A0AAD6VYZ0</accession>
<keyword evidence="2" id="KW-1185">Reference proteome</keyword>
<protein>
    <submittedName>
        <fullName evidence="1">Uncharacterized protein</fullName>
    </submittedName>
</protein>
<name>A0AAD6VYZ0_9ROSI</name>
<gene>
    <name evidence="1" type="ORF">NC653_016112</name>
</gene>
<dbReference type="EMBL" id="JAQIZT010000006">
    <property type="protein sequence ID" value="KAJ6992898.1"/>
    <property type="molecule type" value="Genomic_DNA"/>
</dbReference>
<organism evidence="1 2">
    <name type="scientific">Populus alba x Populus x berolinensis</name>
    <dbReference type="NCBI Taxonomy" id="444605"/>
    <lineage>
        <taxon>Eukaryota</taxon>
        <taxon>Viridiplantae</taxon>
        <taxon>Streptophyta</taxon>
        <taxon>Embryophyta</taxon>
        <taxon>Tracheophyta</taxon>
        <taxon>Spermatophyta</taxon>
        <taxon>Magnoliopsida</taxon>
        <taxon>eudicotyledons</taxon>
        <taxon>Gunneridae</taxon>
        <taxon>Pentapetalae</taxon>
        <taxon>rosids</taxon>
        <taxon>fabids</taxon>
        <taxon>Malpighiales</taxon>
        <taxon>Salicaceae</taxon>
        <taxon>Saliceae</taxon>
        <taxon>Populus</taxon>
    </lineage>
</organism>
<dbReference type="Proteomes" id="UP001164929">
    <property type="component" value="Chromosome 6"/>
</dbReference>
<evidence type="ECO:0000313" key="2">
    <source>
        <dbReference type="Proteomes" id="UP001164929"/>
    </source>
</evidence>
<evidence type="ECO:0000313" key="1">
    <source>
        <dbReference type="EMBL" id="KAJ6992898.1"/>
    </source>
</evidence>
<sequence length="53" mass="5979">MLLGWIVEEMLASSSSLQCGKRRATAPGMLRELHGRGPFHRVQCRLQRAGQEE</sequence>
<dbReference type="AlphaFoldDB" id="A0AAD6VYZ0"/>
<comment type="caution">
    <text evidence="1">The sequence shown here is derived from an EMBL/GenBank/DDBJ whole genome shotgun (WGS) entry which is preliminary data.</text>
</comment>